<evidence type="ECO:0000256" key="9">
    <source>
        <dbReference type="ARBA" id="ARBA00023235"/>
    </source>
</evidence>
<evidence type="ECO:0000256" key="11">
    <source>
        <dbReference type="ARBA" id="ARBA00040074"/>
    </source>
</evidence>
<evidence type="ECO:0000256" key="3">
    <source>
        <dbReference type="ARBA" id="ARBA00008045"/>
    </source>
</evidence>
<dbReference type="FunFam" id="1.20.120.1150:FF:000002">
    <property type="entry name" value="Serine/threonine-protein phosphatase 2A activator"/>
    <property type="match status" value="1"/>
</dbReference>
<proteinExistence type="inferred from homology"/>
<feature type="region of interest" description="Disordered" evidence="15">
    <location>
        <begin position="264"/>
        <end position="283"/>
    </location>
</feature>
<name>A0A0G4LJU3_VERLO</name>
<feature type="coiled-coil region" evidence="14">
    <location>
        <begin position="14"/>
        <end position="48"/>
    </location>
</feature>
<keyword evidence="9" id="KW-0413">Isomerase</keyword>
<evidence type="ECO:0000256" key="14">
    <source>
        <dbReference type="SAM" id="Coils"/>
    </source>
</evidence>
<protein>
    <recommendedName>
        <fullName evidence="11">Serine/threonine-protein phosphatase 2A activator 2</fullName>
        <ecNumber evidence="5">5.2.1.8</ecNumber>
    </recommendedName>
    <alternativeName>
        <fullName evidence="12">Peptidyl-prolyl cis-trans isomerase PTPA-2</fullName>
    </alternativeName>
    <alternativeName>
        <fullName evidence="13">Phosphotyrosyl phosphatase activator 2</fullName>
    </alternativeName>
</protein>
<keyword evidence="6" id="KW-0963">Cytoplasm</keyword>
<evidence type="ECO:0000313" key="17">
    <source>
        <dbReference type="Proteomes" id="UP000045706"/>
    </source>
</evidence>
<comment type="similarity">
    <text evidence="3">Belongs to the prefoldin subunit beta family.</text>
</comment>
<evidence type="ECO:0000256" key="4">
    <source>
        <dbReference type="ARBA" id="ARBA00011019"/>
    </source>
</evidence>
<organism evidence="16 17">
    <name type="scientific">Verticillium longisporum</name>
    <name type="common">Verticillium dahliae var. longisporum</name>
    <dbReference type="NCBI Taxonomy" id="100787"/>
    <lineage>
        <taxon>Eukaryota</taxon>
        <taxon>Fungi</taxon>
        <taxon>Dikarya</taxon>
        <taxon>Ascomycota</taxon>
        <taxon>Pezizomycotina</taxon>
        <taxon>Sordariomycetes</taxon>
        <taxon>Hypocreomycetidae</taxon>
        <taxon>Glomerellales</taxon>
        <taxon>Plectosphaerellaceae</taxon>
        <taxon>Verticillium</taxon>
    </lineage>
</organism>
<dbReference type="AlphaFoldDB" id="A0A0G4LJU3"/>
<keyword evidence="8" id="KW-0143">Chaperone</keyword>
<dbReference type="SUPFAM" id="SSF46579">
    <property type="entry name" value="Prefoldin"/>
    <property type="match status" value="1"/>
</dbReference>
<evidence type="ECO:0000256" key="2">
    <source>
        <dbReference type="ARBA" id="ARBA00004496"/>
    </source>
</evidence>
<dbReference type="Pfam" id="PF01920">
    <property type="entry name" value="Prefoldin_2"/>
    <property type="match status" value="1"/>
</dbReference>
<dbReference type="InterPro" id="IPR043170">
    <property type="entry name" value="PTPA_C_lid"/>
</dbReference>
<comment type="similarity">
    <text evidence="4">Belongs to the PTPA-type PPIase family.</text>
</comment>
<feature type="coiled-coil region" evidence="14">
    <location>
        <begin position="85"/>
        <end position="112"/>
    </location>
</feature>
<evidence type="ECO:0000256" key="10">
    <source>
        <dbReference type="ARBA" id="ARBA00025287"/>
    </source>
</evidence>
<dbReference type="GO" id="GO:0003755">
    <property type="term" value="F:peptidyl-prolyl cis-trans isomerase activity"/>
    <property type="evidence" value="ECO:0007669"/>
    <property type="project" value="UniProtKB-KW"/>
</dbReference>
<dbReference type="InterPro" id="IPR002777">
    <property type="entry name" value="PFD_beta-like"/>
</dbReference>
<dbReference type="InterPro" id="IPR027235">
    <property type="entry name" value="PFD2"/>
</dbReference>
<dbReference type="PANTHER" id="PTHR13303">
    <property type="entry name" value="PREFOLDIN SUBUNIT 2"/>
    <property type="match status" value="1"/>
</dbReference>
<keyword evidence="14" id="KW-0175">Coiled coil</keyword>
<evidence type="ECO:0000313" key="16">
    <source>
        <dbReference type="EMBL" id="CRK22302.1"/>
    </source>
</evidence>
<dbReference type="Proteomes" id="UP000045706">
    <property type="component" value="Unassembled WGS sequence"/>
</dbReference>
<dbReference type="InterPro" id="IPR009053">
    <property type="entry name" value="Prefoldin"/>
</dbReference>
<evidence type="ECO:0000256" key="13">
    <source>
        <dbReference type="ARBA" id="ARBA00042527"/>
    </source>
</evidence>
<evidence type="ECO:0000256" key="8">
    <source>
        <dbReference type="ARBA" id="ARBA00023186"/>
    </source>
</evidence>
<evidence type="ECO:0000256" key="15">
    <source>
        <dbReference type="SAM" id="MobiDB-lite"/>
    </source>
</evidence>
<dbReference type="FunFam" id="1.10.287.370:FF:000002">
    <property type="entry name" value="Prefoldin subunit 2"/>
    <property type="match status" value="1"/>
</dbReference>
<dbReference type="InterPro" id="IPR004327">
    <property type="entry name" value="Phstyr_phstse_ac"/>
</dbReference>
<reference evidence="17" key="1">
    <citation type="submission" date="2015-05" db="EMBL/GenBank/DDBJ databases">
        <authorList>
            <person name="Fogelqvist Johan"/>
        </authorList>
    </citation>
    <scope>NUCLEOTIDE SEQUENCE [LARGE SCALE GENOMIC DNA]</scope>
</reference>
<dbReference type="GO" id="GO:0006457">
    <property type="term" value="P:protein folding"/>
    <property type="evidence" value="ECO:0007669"/>
    <property type="project" value="InterPro"/>
</dbReference>
<dbReference type="GO" id="GO:0016272">
    <property type="term" value="C:prefoldin complex"/>
    <property type="evidence" value="ECO:0007669"/>
    <property type="project" value="InterPro"/>
</dbReference>
<evidence type="ECO:0000256" key="6">
    <source>
        <dbReference type="ARBA" id="ARBA00022490"/>
    </source>
</evidence>
<dbReference type="GO" id="GO:0051082">
    <property type="term" value="F:unfolded protein binding"/>
    <property type="evidence" value="ECO:0007669"/>
    <property type="project" value="InterPro"/>
</dbReference>
<dbReference type="InterPro" id="IPR037218">
    <property type="entry name" value="PTPA_sf"/>
</dbReference>
<dbReference type="Pfam" id="PF03095">
    <property type="entry name" value="PTPA"/>
    <property type="match status" value="1"/>
</dbReference>
<evidence type="ECO:0000256" key="12">
    <source>
        <dbReference type="ARBA" id="ARBA00041578"/>
    </source>
</evidence>
<keyword evidence="7" id="KW-0697">Rotamase</keyword>
<comment type="catalytic activity">
    <reaction evidence="1">
        <text>[protein]-peptidylproline (omega=180) = [protein]-peptidylproline (omega=0)</text>
        <dbReference type="Rhea" id="RHEA:16237"/>
        <dbReference type="Rhea" id="RHEA-COMP:10747"/>
        <dbReference type="Rhea" id="RHEA-COMP:10748"/>
        <dbReference type="ChEBI" id="CHEBI:83833"/>
        <dbReference type="ChEBI" id="CHEBI:83834"/>
        <dbReference type="EC" id="5.2.1.8"/>
    </reaction>
</comment>
<dbReference type="GO" id="GO:0005737">
    <property type="term" value="C:cytoplasm"/>
    <property type="evidence" value="ECO:0007669"/>
    <property type="project" value="UniProtKB-SubCell"/>
</dbReference>
<dbReference type="EC" id="5.2.1.8" evidence="5"/>
<evidence type="ECO:0000256" key="7">
    <source>
        <dbReference type="ARBA" id="ARBA00023110"/>
    </source>
</evidence>
<comment type="function">
    <text evidence="10">PPIases accelerate the folding of proteins. It catalyzes the cis-trans isomerization of proline imidic peptide bonds in oligopeptides. Acts as a regulatory subunit for PP2A-like phosphatases modulating their activity or substrate specificity, probably by inducing a conformational change in the catalytic subunit, a direct target of the PPIase. Can reactivate inactive phosphatase PP2A-phosphatase methylesterase complexes (PP2Ai) in presence of ATP and Mg(2+) by dissociating the inactive form from the complex.</text>
</comment>
<comment type="subcellular location">
    <subcellularLocation>
        <location evidence="2">Cytoplasm</location>
    </subcellularLocation>
</comment>
<sequence length="323" mass="36662">MSSQTAAQANPRKQQELQNQYTVYKNTLQQIAQKIGDVEQEAEEHKLVLETLQPLSGDRKAFRLINGVLMEQTVQDVMPALKTNSEGLKKVLEDLVKQYKTKQDELEKWKKKHNIQVVQSARRSCFHVIHLLRVPIHFTFSLLQHPTFLQPSIRFGASQLLHHPFITPLAIHQQLTIEEFASDYLYLGQVNFVNTTKTVKGLRWHSPMLDDISAAKSWTKIEGGMRRMFVAEVLRKLPVMQHFLFGSLVPAEEGMSTEEALGIGHEEDESEGGELTLDGKPKHKHQHVGWGDCCGIKVPSSVAAAEEMKKRGLGDTLRRIPFD</sequence>
<dbReference type="Gene3D" id="1.10.287.370">
    <property type="match status" value="1"/>
</dbReference>
<evidence type="ECO:0000256" key="5">
    <source>
        <dbReference type="ARBA" id="ARBA00013194"/>
    </source>
</evidence>
<dbReference type="SUPFAM" id="SSF140984">
    <property type="entry name" value="PTPA-like"/>
    <property type="match status" value="1"/>
</dbReference>
<dbReference type="CDD" id="cd23163">
    <property type="entry name" value="Prefoldin_2"/>
    <property type="match status" value="1"/>
</dbReference>
<dbReference type="GO" id="GO:0019211">
    <property type="term" value="F:phosphatase activator activity"/>
    <property type="evidence" value="ECO:0007669"/>
    <property type="project" value="InterPro"/>
</dbReference>
<accession>A0A0G4LJU3</accession>
<evidence type="ECO:0000256" key="1">
    <source>
        <dbReference type="ARBA" id="ARBA00000971"/>
    </source>
</evidence>
<dbReference type="EMBL" id="CVQI01013113">
    <property type="protein sequence ID" value="CRK22302.1"/>
    <property type="molecule type" value="Genomic_DNA"/>
</dbReference>
<dbReference type="Gene3D" id="1.20.120.1150">
    <property type="match status" value="1"/>
</dbReference>
<gene>
    <name evidence="16" type="ORF">BN1723_012655</name>
</gene>